<reference evidence="2" key="1">
    <citation type="submission" date="2023-03" db="EMBL/GenBank/DDBJ databases">
        <title>Massive genome expansion in bonnet fungi (Mycena s.s.) driven by repeated elements and novel gene families across ecological guilds.</title>
        <authorList>
            <consortium name="Lawrence Berkeley National Laboratory"/>
            <person name="Harder C.B."/>
            <person name="Miyauchi S."/>
            <person name="Viragh M."/>
            <person name="Kuo A."/>
            <person name="Thoen E."/>
            <person name="Andreopoulos B."/>
            <person name="Lu D."/>
            <person name="Skrede I."/>
            <person name="Drula E."/>
            <person name="Henrissat B."/>
            <person name="Morin E."/>
            <person name="Kohler A."/>
            <person name="Barry K."/>
            <person name="LaButti K."/>
            <person name="Morin E."/>
            <person name="Salamov A."/>
            <person name="Lipzen A."/>
            <person name="Mereny Z."/>
            <person name="Hegedus B."/>
            <person name="Baldrian P."/>
            <person name="Stursova M."/>
            <person name="Weitz H."/>
            <person name="Taylor A."/>
            <person name="Grigoriev I.V."/>
            <person name="Nagy L.G."/>
            <person name="Martin F."/>
            <person name="Kauserud H."/>
        </authorList>
    </citation>
    <scope>NUCLEOTIDE SEQUENCE</scope>
    <source>
        <strain evidence="2">CBHHK188m</strain>
    </source>
</reference>
<gene>
    <name evidence="2" type="ORF">DFH07DRAFT_851354</name>
</gene>
<organism evidence="2 3">
    <name type="scientific">Mycena maculata</name>
    <dbReference type="NCBI Taxonomy" id="230809"/>
    <lineage>
        <taxon>Eukaryota</taxon>
        <taxon>Fungi</taxon>
        <taxon>Dikarya</taxon>
        <taxon>Basidiomycota</taxon>
        <taxon>Agaricomycotina</taxon>
        <taxon>Agaricomycetes</taxon>
        <taxon>Agaricomycetidae</taxon>
        <taxon>Agaricales</taxon>
        <taxon>Marasmiineae</taxon>
        <taxon>Mycenaceae</taxon>
        <taxon>Mycena</taxon>
    </lineage>
</organism>
<dbReference type="EMBL" id="JARJLG010000207">
    <property type="protein sequence ID" value="KAJ7728168.1"/>
    <property type="molecule type" value="Genomic_DNA"/>
</dbReference>
<name>A0AAD7MQA9_9AGAR</name>
<feature type="signal peptide" evidence="1">
    <location>
        <begin position="1"/>
        <end position="23"/>
    </location>
</feature>
<evidence type="ECO:0000313" key="3">
    <source>
        <dbReference type="Proteomes" id="UP001215280"/>
    </source>
</evidence>
<evidence type="ECO:0000256" key="1">
    <source>
        <dbReference type="SAM" id="SignalP"/>
    </source>
</evidence>
<keyword evidence="1" id="KW-0732">Signal</keyword>
<feature type="non-terminal residue" evidence="2">
    <location>
        <position position="1"/>
    </location>
</feature>
<comment type="caution">
    <text evidence="2">The sequence shown here is derived from an EMBL/GenBank/DDBJ whole genome shotgun (WGS) entry which is preliminary data.</text>
</comment>
<keyword evidence="3" id="KW-1185">Reference proteome</keyword>
<protein>
    <submittedName>
        <fullName evidence="2">Uncharacterized protein</fullName>
    </submittedName>
</protein>
<feature type="chain" id="PRO_5042285312" evidence="1">
    <location>
        <begin position="24"/>
        <end position="74"/>
    </location>
</feature>
<proteinExistence type="predicted"/>
<evidence type="ECO:0000313" key="2">
    <source>
        <dbReference type="EMBL" id="KAJ7728168.1"/>
    </source>
</evidence>
<dbReference type="AlphaFoldDB" id="A0AAD7MQA9"/>
<dbReference type="Proteomes" id="UP001215280">
    <property type="component" value="Unassembled WGS sequence"/>
</dbReference>
<sequence length="74" mass="8504">ISCPSPSLLTGIRLHLFVPGAWLEVWRSLSCHQSSQTTKERGHNAMCPLPTDRLLTMCPWFYWSVSYRHNAMCP</sequence>
<accession>A0AAD7MQA9</accession>